<dbReference type="GO" id="GO:0004139">
    <property type="term" value="F:deoxyribose-phosphate aldolase activity"/>
    <property type="evidence" value="ECO:0007669"/>
    <property type="project" value="UniProtKB-EC"/>
</dbReference>
<dbReference type="PIRSF" id="PIRSF001357">
    <property type="entry name" value="DeoC"/>
    <property type="match status" value="1"/>
</dbReference>
<reference evidence="8" key="1">
    <citation type="submission" date="2020-05" db="EMBL/GenBank/DDBJ databases">
        <authorList>
            <person name="Chiriac C."/>
            <person name="Salcher M."/>
            <person name="Ghai R."/>
            <person name="Kavagutti S V."/>
        </authorList>
    </citation>
    <scope>NUCLEOTIDE SEQUENCE</scope>
</reference>
<accession>A0A6J7KDG8</accession>
<dbReference type="SUPFAM" id="SSF51569">
    <property type="entry name" value="Aldolase"/>
    <property type="match status" value="1"/>
</dbReference>
<gene>
    <name evidence="8" type="ORF">UFOPK3837_00536</name>
</gene>
<comment type="similarity">
    <text evidence="1">Belongs to the DeoC/FbaB aldolase family. DeoC type 1 subfamily.</text>
</comment>
<dbReference type="Gene3D" id="3.20.20.70">
    <property type="entry name" value="Aldolase class I"/>
    <property type="match status" value="1"/>
</dbReference>
<dbReference type="GO" id="GO:0009264">
    <property type="term" value="P:deoxyribonucleotide catabolic process"/>
    <property type="evidence" value="ECO:0007669"/>
    <property type="project" value="InterPro"/>
</dbReference>
<dbReference type="Pfam" id="PF01791">
    <property type="entry name" value="DeoC"/>
    <property type="match status" value="1"/>
</dbReference>
<organism evidence="8">
    <name type="scientific">freshwater metagenome</name>
    <dbReference type="NCBI Taxonomy" id="449393"/>
    <lineage>
        <taxon>unclassified sequences</taxon>
        <taxon>metagenomes</taxon>
        <taxon>ecological metagenomes</taxon>
    </lineage>
</organism>
<keyword evidence="5" id="KW-0704">Schiff base</keyword>
<dbReference type="SMART" id="SM01133">
    <property type="entry name" value="DeoC"/>
    <property type="match status" value="1"/>
</dbReference>
<protein>
    <recommendedName>
        <fullName evidence="2">deoxyribose-phosphate aldolase</fullName>
        <ecNumber evidence="2">4.1.2.4</ecNumber>
    </recommendedName>
    <alternativeName>
        <fullName evidence="6">2-deoxy-D-ribose 5-phosphate aldolase</fullName>
    </alternativeName>
</protein>
<dbReference type="GO" id="GO:0016052">
    <property type="term" value="P:carbohydrate catabolic process"/>
    <property type="evidence" value="ECO:0007669"/>
    <property type="project" value="TreeGrafter"/>
</dbReference>
<dbReference type="GO" id="GO:0005737">
    <property type="term" value="C:cytoplasm"/>
    <property type="evidence" value="ECO:0007669"/>
    <property type="project" value="InterPro"/>
</dbReference>
<evidence type="ECO:0000256" key="2">
    <source>
        <dbReference type="ARBA" id="ARBA00012515"/>
    </source>
</evidence>
<dbReference type="InterPro" id="IPR028581">
    <property type="entry name" value="DeoC_typeI"/>
</dbReference>
<keyword evidence="3" id="KW-0963">Cytoplasm</keyword>
<dbReference type="FunFam" id="3.20.20.70:FF:000044">
    <property type="entry name" value="Deoxyribose-phosphate aldolase"/>
    <property type="match status" value="1"/>
</dbReference>
<evidence type="ECO:0000256" key="1">
    <source>
        <dbReference type="ARBA" id="ARBA00010936"/>
    </source>
</evidence>
<dbReference type="AlphaFoldDB" id="A0A6J7KDG8"/>
<dbReference type="EMBL" id="CAFBNO010000015">
    <property type="protein sequence ID" value="CAB4952589.1"/>
    <property type="molecule type" value="Genomic_DNA"/>
</dbReference>
<evidence type="ECO:0000256" key="3">
    <source>
        <dbReference type="ARBA" id="ARBA00022490"/>
    </source>
</evidence>
<dbReference type="InterPro" id="IPR013785">
    <property type="entry name" value="Aldolase_TIM"/>
</dbReference>
<dbReference type="InterPro" id="IPR011343">
    <property type="entry name" value="DeoC"/>
</dbReference>
<dbReference type="NCBIfam" id="TIGR00126">
    <property type="entry name" value="deoC"/>
    <property type="match status" value="1"/>
</dbReference>
<dbReference type="PANTHER" id="PTHR10889">
    <property type="entry name" value="DEOXYRIBOSE-PHOSPHATE ALDOLASE"/>
    <property type="match status" value="1"/>
</dbReference>
<evidence type="ECO:0000313" key="8">
    <source>
        <dbReference type="EMBL" id="CAB4952589.1"/>
    </source>
</evidence>
<comment type="catalytic activity">
    <reaction evidence="7">
        <text>2-deoxy-D-ribose 5-phosphate = D-glyceraldehyde 3-phosphate + acetaldehyde</text>
        <dbReference type="Rhea" id="RHEA:12821"/>
        <dbReference type="ChEBI" id="CHEBI:15343"/>
        <dbReference type="ChEBI" id="CHEBI:59776"/>
        <dbReference type="ChEBI" id="CHEBI:62877"/>
        <dbReference type="EC" id="4.1.2.4"/>
    </reaction>
</comment>
<evidence type="ECO:0000256" key="6">
    <source>
        <dbReference type="ARBA" id="ARBA00032755"/>
    </source>
</evidence>
<keyword evidence="4" id="KW-0456">Lyase</keyword>
<dbReference type="InterPro" id="IPR002915">
    <property type="entry name" value="DeoC/FbaB/LacD_aldolase"/>
</dbReference>
<name>A0A6J7KDG8_9ZZZZ</name>
<evidence type="ECO:0000256" key="5">
    <source>
        <dbReference type="ARBA" id="ARBA00023270"/>
    </source>
</evidence>
<proteinExistence type="inferred from homology"/>
<dbReference type="CDD" id="cd00959">
    <property type="entry name" value="DeoC"/>
    <property type="match status" value="1"/>
</dbReference>
<evidence type="ECO:0000256" key="4">
    <source>
        <dbReference type="ARBA" id="ARBA00023239"/>
    </source>
</evidence>
<evidence type="ECO:0000256" key="7">
    <source>
        <dbReference type="ARBA" id="ARBA00048791"/>
    </source>
</evidence>
<sequence length="216" mass="22379">MNLASLIDHSVLKPTSTVQDVKDGAAIALKYQTAAYCIRPSDVSLAAKLLAGTDVKVCTVIGFPHGTTDTTSKAFEAAEAVRNGAHEVDMVINIGWMLSGDLVAVEDDIRQVVNAARAVNDTTCVKVILETAYLSKEQIVKGCELSESAGADFVKTSTGFAPEGATVENIALMRATVGDRLGVKASGGIRTLEQVEALVAAGASRVGLSGTAEILG</sequence>
<dbReference type="PANTHER" id="PTHR10889:SF1">
    <property type="entry name" value="DEOXYRIBOSE-PHOSPHATE ALDOLASE"/>
    <property type="match status" value="1"/>
</dbReference>
<dbReference type="EC" id="4.1.2.4" evidence="2"/>
<dbReference type="HAMAP" id="MF_00114">
    <property type="entry name" value="DeoC_type1"/>
    <property type="match status" value="1"/>
</dbReference>